<proteinExistence type="predicted"/>
<gene>
    <name evidence="1" type="ORF">FB567DRAFT_532703</name>
</gene>
<comment type="caution">
    <text evidence="1">The sequence shown here is derived from an EMBL/GenBank/DDBJ whole genome shotgun (WGS) entry which is preliminary data.</text>
</comment>
<dbReference type="OrthoDB" id="3711359at2759"/>
<accession>A0A8K0VVW8</accession>
<protein>
    <submittedName>
        <fullName evidence="1">Uncharacterized protein</fullName>
    </submittedName>
</protein>
<dbReference type="AlphaFoldDB" id="A0A8K0VVW8"/>
<evidence type="ECO:0000313" key="1">
    <source>
        <dbReference type="EMBL" id="KAH7079503.1"/>
    </source>
</evidence>
<sequence>MAQPYETPSRRNSFFTQLNHDVRHMIYDFLDLPPISVSCLGLVLCCRQALLETRPAAAQQLKRRLAAADAMARKEGRHFFISKMEDKLDYVSLGRIEIVACFRSYTMESNGIHMLLSCCFSKIKIVCLAQADYQAAVLLYKPEEVSPSVRDELIWGLYYYQGASDYLKAAHAIDELMWVIEANQPGQTRDETNEISSMTECPVRTKTVQITWGALPPEHLHDFKGFEILEFTEGKSLIGRPVRPSSGAYTGPILREICYEDGLAGSLTLASGARWPNGIDKSAFVQAWSKEKEQQAWICKWQETPSELA</sequence>
<dbReference type="EMBL" id="JAGMVJ010000016">
    <property type="protein sequence ID" value="KAH7079503.1"/>
    <property type="molecule type" value="Genomic_DNA"/>
</dbReference>
<name>A0A8K0VVW8_9PLEO</name>
<organism evidence="1 2">
    <name type="scientific">Paraphoma chrysanthemicola</name>
    <dbReference type="NCBI Taxonomy" id="798071"/>
    <lineage>
        <taxon>Eukaryota</taxon>
        <taxon>Fungi</taxon>
        <taxon>Dikarya</taxon>
        <taxon>Ascomycota</taxon>
        <taxon>Pezizomycotina</taxon>
        <taxon>Dothideomycetes</taxon>
        <taxon>Pleosporomycetidae</taxon>
        <taxon>Pleosporales</taxon>
        <taxon>Pleosporineae</taxon>
        <taxon>Phaeosphaeriaceae</taxon>
        <taxon>Paraphoma</taxon>
    </lineage>
</organism>
<dbReference type="Proteomes" id="UP000813461">
    <property type="component" value="Unassembled WGS sequence"/>
</dbReference>
<evidence type="ECO:0000313" key="2">
    <source>
        <dbReference type="Proteomes" id="UP000813461"/>
    </source>
</evidence>
<reference evidence="1" key="1">
    <citation type="journal article" date="2021" name="Nat. Commun.">
        <title>Genetic determinants of endophytism in the Arabidopsis root mycobiome.</title>
        <authorList>
            <person name="Mesny F."/>
            <person name="Miyauchi S."/>
            <person name="Thiergart T."/>
            <person name="Pickel B."/>
            <person name="Atanasova L."/>
            <person name="Karlsson M."/>
            <person name="Huettel B."/>
            <person name="Barry K.W."/>
            <person name="Haridas S."/>
            <person name="Chen C."/>
            <person name="Bauer D."/>
            <person name="Andreopoulos W."/>
            <person name="Pangilinan J."/>
            <person name="LaButti K."/>
            <person name="Riley R."/>
            <person name="Lipzen A."/>
            <person name="Clum A."/>
            <person name="Drula E."/>
            <person name="Henrissat B."/>
            <person name="Kohler A."/>
            <person name="Grigoriev I.V."/>
            <person name="Martin F.M."/>
            <person name="Hacquard S."/>
        </authorList>
    </citation>
    <scope>NUCLEOTIDE SEQUENCE</scope>
    <source>
        <strain evidence="1">MPI-SDFR-AT-0120</strain>
    </source>
</reference>
<keyword evidence="2" id="KW-1185">Reference proteome</keyword>